<dbReference type="GO" id="GO:0003677">
    <property type="term" value="F:DNA binding"/>
    <property type="evidence" value="ECO:0007669"/>
    <property type="project" value="InterPro"/>
</dbReference>
<evidence type="ECO:0000256" key="2">
    <source>
        <dbReference type="ARBA" id="ARBA00023128"/>
    </source>
</evidence>
<dbReference type="InterPro" id="IPR007560">
    <property type="entry name" value="Restrct_endonuc_IV_Mrr"/>
</dbReference>
<dbReference type="EMBL" id="QKWP01001820">
    <property type="protein sequence ID" value="RIB06420.1"/>
    <property type="molecule type" value="Genomic_DNA"/>
</dbReference>
<evidence type="ECO:0000313" key="5">
    <source>
        <dbReference type="EMBL" id="RIB06420.1"/>
    </source>
</evidence>
<dbReference type="SUPFAM" id="SSF52980">
    <property type="entry name" value="Restriction endonuclease-like"/>
    <property type="match status" value="1"/>
</dbReference>
<keyword evidence="2" id="KW-0496">Mitochondrion</keyword>
<dbReference type="PANTHER" id="PTHR28133">
    <property type="entry name" value="REQUIRED FOR RESPIRATORY GROWTH PROTEIN 7, MITOCHONDRIAL"/>
    <property type="match status" value="1"/>
</dbReference>
<feature type="domain" description="Restriction endonuclease type IV Mrr" evidence="4">
    <location>
        <begin position="33"/>
        <end position="136"/>
    </location>
</feature>
<dbReference type="InterPro" id="IPR011856">
    <property type="entry name" value="tRNA_endonuc-like_dom_sf"/>
</dbReference>
<dbReference type="OrthoDB" id="2396581at2759"/>
<accession>A0A397U846</accession>
<dbReference type="Pfam" id="PF04471">
    <property type="entry name" value="Mrr_cat"/>
    <property type="match status" value="1"/>
</dbReference>
<evidence type="ECO:0000313" key="6">
    <source>
        <dbReference type="Proteomes" id="UP000266673"/>
    </source>
</evidence>
<evidence type="ECO:0000256" key="3">
    <source>
        <dbReference type="SAM" id="Coils"/>
    </source>
</evidence>
<proteinExistence type="predicted"/>
<organism evidence="5 6">
    <name type="scientific">Gigaspora rosea</name>
    <dbReference type="NCBI Taxonomy" id="44941"/>
    <lineage>
        <taxon>Eukaryota</taxon>
        <taxon>Fungi</taxon>
        <taxon>Fungi incertae sedis</taxon>
        <taxon>Mucoromycota</taxon>
        <taxon>Glomeromycotina</taxon>
        <taxon>Glomeromycetes</taxon>
        <taxon>Diversisporales</taxon>
        <taxon>Gigasporaceae</taxon>
        <taxon>Gigaspora</taxon>
    </lineage>
</organism>
<evidence type="ECO:0000259" key="4">
    <source>
        <dbReference type="Pfam" id="PF04471"/>
    </source>
</evidence>
<feature type="coiled-coil region" evidence="3">
    <location>
        <begin position="182"/>
        <end position="209"/>
    </location>
</feature>
<sequence>MNSSNKYKTFDGYCYQDEIENPDPFVTSSSTSKGNDLESVALRILKNMKIDFIIIYPDLLSDGGIDIFGNHEGHLILVQCKNYMTAKVSVSKIREFEGVLSRYPKDTTIGIYLTLVTDGYSRFAIERAETSKLNMLLTTASSMRQDIFNYLFEKLDNDSDYSDESIIDKIICKIEKTICAMNEDHKKRMTVLEEKVEIINKNQKKFERKLEIYYYRITAPSKNNFTKKSLDRVESSEFNLILTDEQYLRFN</sequence>
<comment type="subcellular location">
    <subcellularLocation>
        <location evidence="1">Mitochondrion</location>
    </subcellularLocation>
</comment>
<dbReference type="Proteomes" id="UP000266673">
    <property type="component" value="Unassembled WGS sequence"/>
</dbReference>
<comment type="caution">
    <text evidence="5">The sequence shown here is derived from an EMBL/GenBank/DDBJ whole genome shotgun (WGS) entry which is preliminary data.</text>
</comment>
<name>A0A397U846_9GLOM</name>
<dbReference type="InterPro" id="IPR018828">
    <property type="entry name" value="RRG7"/>
</dbReference>
<dbReference type="AlphaFoldDB" id="A0A397U846"/>
<protein>
    <recommendedName>
        <fullName evidence="4">Restriction endonuclease type IV Mrr domain-containing protein</fullName>
    </recommendedName>
</protein>
<reference evidence="5 6" key="1">
    <citation type="submission" date="2018-06" db="EMBL/GenBank/DDBJ databases">
        <title>Comparative genomics reveals the genomic features of Rhizophagus irregularis, R. cerebriforme, R. diaphanum and Gigaspora rosea, and their symbiotic lifestyle signature.</title>
        <authorList>
            <person name="Morin E."/>
            <person name="San Clemente H."/>
            <person name="Chen E.C.H."/>
            <person name="De La Providencia I."/>
            <person name="Hainaut M."/>
            <person name="Kuo A."/>
            <person name="Kohler A."/>
            <person name="Murat C."/>
            <person name="Tang N."/>
            <person name="Roy S."/>
            <person name="Loubradou J."/>
            <person name="Henrissat B."/>
            <person name="Grigoriev I.V."/>
            <person name="Corradi N."/>
            <person name="Roux C."/>
            <person name="Martin F.M."/>
        </authorList>
    </citation>
    <scope>NUCLEOTIDE SEQUENCE [LARGE SCALE GENOMIC DNA]</scope>
    <source>
        <strain evidence="5 6">DAOM 194757</strain>
    </source>
</reference>
<evidence type="ECO:0000256" key="1">
    <source>
        <dbReference type="ARBA" id="ARBA00004173"/>
    </source>
</evidence>
<keyword evidence="6" id="KW-1185">Reference proteome</keyword>
<dbReference type="GO" id="GO:0006302">
    <property type="term" value="P:double-strand break repair"/>
    <property type="evidence" value="ECO:0007669"/>
    <property type="project" value="UniProtKB-ARBA"/>
</dbReference>
<dbReference type="GO" id="GO:0005739">
    <property type="term" value="C:mitochondrion"/>
    <property type="evidence" value="ECO:0007669"/>
    <property type="project" value="UniProtKB-SubCell"/>
</dbReference>
<dbReference type="Gene3D" id="3.40.1350.10">
    <property type="match status" value="1"/>
</dbReference>
<dbReference type="InterPro" id="IPR011335">
    <property type="entry name" value="Restrct_endonuc-II-like"/>
</dbReference>
<keyword evidence="3" id="KW-0175">Coiled coil</keyword>
<dbReference type="GO" id="GO:0009307">
    <property type="term" value="P:DNA restriction-modification system"/>
    <property type="evidence" value="ECO:0007669"/>
    <property type="project" value="InterPro"/>
</dbReference>
<gene>
    <name evidence="5" type="ORF">C2G38_2217181</name>
</gene>
<dbReference type="PANTHER" id="PTHR28133:SF1">
    <property type="entry name" value="REQUIRED FOR RESPIRATORY GROWTH PROTEIN 7, MITOCHONDRIAL"/>
    <property type="match status" value="1"/>
</dbReference>
<dbReference type="GO" id="GO:0004519">
    <property type="term" value="F:endonuclease activity"/>
    <property type="evidence" value="ECO:0007669"/>
    <property type="project" value="InterPro"/>
</dbReference>